<dbReference type="AlphaFoldDB" id="A0A9P9WMZ2"/>
<reference evidence="5" key="1">
    <citation type="submission" date="2021-03" db="EMBL/GenBank/DDBJ databases">
        <title>Revisited historic fungal species revealed as producer of novel bioactive compounds through whole genome sequencing and comparative genomics.</title>
        <authorList>
            <person name="Vignolle G.A."/>
            <person name="Hochenegger N."/>
            <person name="Mach R.L."/>
            <person name="Mach-Aigner A.R."/>
            <person name="Javad Rahimi M."/>
            <person name="Salim K.A."/>
            <person name="Chan C.M."/>
            <person name="Lim L.B.L."/>
            <person name="Cai F."/>
            <person name="Druzhinina I.S."/>
            <person name="U'Ren J.M."/>
            <person name="Derntl C."/>
        </authorList>
    </citation>
    <scope>NUCLEOTIDE SEQUENCE</scope>
    <source>
        <strain evidence="5">TUCIM 5799</strain>
    </source>
</reference>
<dbReference type="PROSITE" id="PS00497">
    <property type="entry name" value="TYROSINASE_1"/>
    <property type="match status" value="1"/>
</dbReference>
<keyword evidence="6" id="KW-1185">Reference proteome</keyword>
<feature type="compositionally biased region" description="Acidic residues" evidence="2">
    <location>
        <begin position="150"/>
        <end position="170"/>
    </location>
</feature>
<dbReference type="PANTHER" id="PTHR11474:SF116">
    <property type="entry name" value="TYROSINASE"/>
    <property type="match status" value="1"/>
</dbReference>
<evidence type="ECO:0000313" key="6">
    <source>
        <dbReference type="Proteomes" id="UP000829685"/>
    </source>
</evidence>
<feature type="compositionally biased region" description="Polar residues" evidence="2">
    <location>
        <begin position="221"/>
        <end position="230"/>
    </location>
</feature>
<proteinExistence type="predicted"/>
<comment type="caution">
    <text evidence="5">The sequence shown here is derived from an EMBL/GenBank/DDBJ whole genome shotgun (WGS) entry which is preliminary data.</text>
</comment>
<feature type="compositionally biased region" description="Low complexity" evidence="2">
    <location>
        <begin position="237"/>
        <end position="272"/>
    </location>
</feature>
<feature type="region of interest" description="Disordered" evidence="2">
    <location>
        <begin position="124"/>
        <end position="272"/>
    </location>
</feature>
<evidence type="ECO:0000256" key="1">
    <source>
        <dbReference type="ARBA" id="ARBA00022723"/>
    </source>
</evidence>
<feature type="domain" description="Tyrosinase copper-binding" evidence="3">
    <location>
        <begin position="335"/>
        <end position="352"/>
    </location>
</feature>
<organism evidence="5 6">
    <name type="scientific">Neoarthrinium moseri</name>
    <dbReference type="NCBI Taxonomy" id="1658444"/>
    <lineage>
        <taxon>Eukaryota</taxon>
        <taxon>Fungi</taxon>
        <taxon>Dikarya</taxon>
        <taxon>Ascomycota</taxon>
        <taxon>Pezizomycotina</taxon>
        <taxon>Sordariomycetes</taxon>
        <taxon>Xylariomycetidae</taxon>
        <taxon>Amphisphaeriales</taxon>
        <taxon>Apiosporaceae</taxon>
        <taxon>Neoarthrinium</taxon>
    </lineage>
</organism>
<evidence type="ECO:0000259" key="3">
    <source>
        <dbReference type="PROSITE" id="PS00497"/>
    </source>
</evidence>
<name>A0A9P9WMZ2_9PEZI</name>
<dbReference type="Pfam" id="PF00264">
    <property type="entry name" value="Tyrosinase"/>
    <property type="match status" value="1"/>
</dbReference>
<dbReference type="PANTHER" id="PTHR11474">
    <property type="entry name" value="TYROSINASE FAMILY MEMBER"/>
    <property type="match status" value="1"/>
</dbReference>
<feature type="compositionally biased region" description="Low complexity" evidence="2">
    <location>
        <begin position="202"/>
        <end position="220"/>
    </location>
</feature>
<protein>
    <recommendedName>
        <fullName evidence="3 4">Tyrosinase copper-binding domain-containing protein</fullName>
    </recommendedName>
</protein>
<keyword evidence="1" id="KW-0479">Metal-binding</keyword>
<dbReference type="PRINTS" id="PR00092">
    <property type="entry name" value="TYROSINASE"/>
</dbReference>
<accession>A0A9P9WMZ2</accession>
<dbReference type="InterPro" id="IPR008922">
    <property type="entry name" value="Di-copper_centre_dom_sf"/>
</dbReference>
<dbReference type="Proteomes" id="UP000829685">
    <property type="component" value="Unassembled WGS sequence"/>
</dbReference>
<dbReference type="PROSITE" id="PS00498">
    <property type="entry name" value="TYROSINASE_2"/>
    <property type="match status" value="1"/>
</dbReference>
<gene>
    <name evidence="5" type="ORF">JX265_005672</name>
</gene>
<evidence type="ECO:0000259" key="4">
    <source>
        <dbReference type="PROSITE" id="PS00498"/>
    </source>
</evidence>
<evidence type="ECO:0000256" key="2">
    <source>
        <dbReference type="SAM" id="MobiDB-lite"/>
    </source>
</evidence>
<feature type="domain" description="Tyrosinase copper-binding" evidence="4">
    <location>
        <begin position="483"/>
        <end position="494"/>
    </location>
</feature>
<dbReference type="Gene3D" id="1.10.1280.10">
    <property type="entry name" value="Di-copper center containing domain from catechol oxidase"/>
    <property type="match status" value="1"/>
</dbReference>
<dbReference type="EMBL" id="JAFIMR010000012">
    <property type="protein sequence ID" value="KAI1871686.1"/>
    <property type="molecule type" value="Genomic_DNA"/>
</dbReference>
<evidence type="ECO:0000313" key="5">
    <source>
        <dbReference type="EMBL" id="KAI1871686.1"/>
    </source>
</evidence>
<dbReference type="SUPFAM" id="SSF48056">
    <property type="entry name" value="Di-copper centre-containing domain"/>
    <property type="match status" value="1"/>
</dbReference>
<dbReference type="GO" id="GO:0016491">
    <property type="term" value="F:oxidoreductase activity"/>
    <property type="evidence" value="ECO:0007669"/>
    <property type="project" value="InterPro"/>
</dbReference>
<dbReference type="GO" id="GO:0046872">
    <property type="term" value="F:metal ion binding"/>
    <property type="evidence" value="ECO:0007669"/>
    <property type="project" value="UniProtKB-KW"/>
</dbReference>
<dbReference type="InterPro" id="IPR050316">
    <property type="entry name" value="Tyrosinase/Hemocyanin"/>
</dbReference>
<feature type="compositionally biased region" description="Low complexity" evidence="2">
    <location>
        <begin position="131"/>
        <end position="149"/>
    </location>
</feature>
<dbReference type="InterPro" id="IPR002227">
    <property type="entry name" value="Tyrosinase_Cu-bd"/>
</dbReference>
<sequence length="558" mass="58616">MKLSVASQVLCGASAVSAISLSKRDYKLGPTVSSNHSIGIGAGSNHSVGVGVGVGLGAYDAAPLPLNHYGWFETISIKEAKAGVLKHHSHAVTTQTVDEEGNVVELVQQVYKVTIPCAEDGKPVQELDSQTSTTTKTGGKGKTVTTGASDEADDASAADDESDDADEGDDSVTVPGGSGASSPDGVATPKPTTQGGANTAGKPSPASSKAADATDAAPTTVKSSDAQTVPTKAADVETSSTSAAESTGRVSAADDTTTTSATTSASPTPAVTAQAECANPNMRFEWRSYSDSDRKAFVDAFTCLMRLPASGAYPPAQNRYEDIVRVHQMMTSTIHGNSIFLVWHRYYTWTLEQIMREECGFDRAFPWWDETLDAGHFAESPVFTPAYFGSLPAATNGEGTCITDGAFAGLTCHIGPGTGSVDHCLARAVDESLTAQSNADFVNTCNSRAIYSEMENCAELGPHAYGHNGVGSVMADVSASPSDPVFFMHHLFVDRNFWLWQNSDASRKTTIDGCIDSADPCTPLTMDTVISVAGLRPDVTVRDVLNTRDGAMCYEYTY</sequence>